<keyword evidence="2" id="KW-1185">Reference proteome</keyword>
<protein>
    <submittedName>
        <fullName evidence="1">Uncharacterized conserved protein, DUF433 family</fullName>
    </submittedName>
</protein>
<dbReference type="RefSeq" id="WP_073094721.1">
    <property type="nucleotide sequence ID" value="NZ_FRCY01000006.1"/>
</dbReference>
<dbReference type="Gene3D" id="1.10.10.10">
    <property type="entry name" value="Winged helix-like DNA-binding domain superfamily/Winged helix DNA-binding domain"/>
    <property type="match status" value="1"/>
</dbReference>
<dbReference type="PANTHER" id="PTHR34849:SF3">
    <property type="entry name" value="SSR2962 PROTEIN"/>
    <property type="match status" value="1"/>
</dbReference>
<name>A0A1M7NTH5_9BACT</name>
<accession>A0A1M7NTH5</accession>
<dbReference type="InterPro" id="IPR009057">
    <property type="entry name" value="Homeodomain-like_sf"/>
</dbReference>
<organism evidence="1 2">
    <name type="scientific">Cyclobacterium lianum</name>
    <dbReference type="NCBI Taxonomy" id="388280"/>
    <lineage>
        <taxon>Bacteria</taxon>
        <taxon>Pseudomonadati</taxon>
        <taxon>Bacteroidota</taxon>
        <taxon>Cytophagia</taxon>
        <taxon>Cytophagales</taxon>
        <taxon>Cyclobacteriaceae</taxon>
        <taxon>Cyclobacterium</taxon>
    </lineage>
</organism>
<dbReference type="STRING" id="388280.SAMN04488057_10660"/>
<proteinExistence type="predicted"/>
<evidence type="ECO:0000313" key="1">
    <source>
        <dbReference type="EMBL" id="SHN07333.1"/>
    </source>
</evidence>
<dbReference type="SUPFAM" id="SSF46689">
    <property type="entry name" value="Homeodomain-like"/>
    <property type="match status" value="1"/>
</dbReference>
<dbReference type="InterPro" id="IPR036388">
    <property type="entry name" value="WH-like_DNA-bd_sf"/>
</dbReference>
<reference evidence="1 2" key="1">
    <citation type="submission" date="2016-11" db="EMBL/GenBank/DDBJ databases">
        <authorList>
            <person name="Jaros S."/>
            <person name="Januszkiewicz K."/>
            <person name="Wedrychowicz H."/>
        </authorList>
    </citation>
    <scope>NUCLEOTIDE SEQUENCE [LARGE SCALE GENOMIC DNA]</scope>
    <source>
        <strain evidence="1 2">CGMCC 1.6102</strain>
    </source>
</reference>
<dbReference type="Pfam" id="PF04255">
    <property type="entry name" value="DUF433"/>
    <property type="match status" value="1"/>
</dbReference>
<dbReference type="PANTHER" id="PTHR34849">
    <property type="entry name" value="SSL5025 PROTEIN"/>
    <property type="match status" value="1"/>
</dbReference>
<gene>
    <name evidence="1" type="ORF">SAMN04488057_10660</name>
</gene>
<dbReference type="AlphaFoldDB" id="A0A1M7NTH5"/>
<sequence>MEDWKQGITIKPNWCGERPCIRNMRIRVIDILDLLAAGLNQEQILTGLPDLVNEDIEA</sequence>
<dbReference type="EMBL" id="FRCY01000006">
    <property type="protein sequence ID" value="SHN07333.1"/>
    <property type="molecule type" value="Genomic_DNA"/>
</dbReference>
<evidence type="ECO:0000313" key="2">
    <source>
        <dbReference type="Proteomes" id="UP000184513"/>
    </source>
</evidence>
<dbReference type="Proteomes" id="UP000184513">
    <property type="component" value="Unassembled WGS sequence"/>
</dbReference>
<dbReference type="InterPro" id="IPR007367">
    <property type="entry name" value="DUF433"/>
</dbReference>
<dbReference type="OrthoDB" id="9809515at2"/>